<evidence type="ECO:0000256" key="2">
    <source>
        <dbReference type="ARBA" id="ARBA00010701"/>
    </source>
</evidence>
<evidence type="ECO:0000256" key="4">
    <source>
        <dbReference type="RuleBase" id="RU004262"/>
    </source>
</evidence>
<keyword evidence="8" id="KW-1185">Reference proteome</keyword>
<evidence type="ECO:0000256" key="1">
    <source>
        <dbReference type="ARBA" id="ARBA00004613"/>
    </source>
</evidence>
<evidence type="ECO:0000256" key="3">
    <source>
        <dbReference type="ARBA" id="ARBA00022525"/>
    </source>
</evidence>
<comment type="subcellular location">
    <subcellularLocation>
        <location evidence="1">Secreted</location>
    </subcellularLocation>
</comment>
<dbReference type="Pfam" id="PF00151">
    <property type="entry name" value="Lipase"/>
    <property type="match status" value="1"/>
</dbReference>
<dbReference type="InterPro" id="IPR029058">
    <property type="entry name" value="AB_hydrolase_fold"/>
</dbReference>
<dbReference type="InterPro" id="IPR013818">
    <property type="entry name" value="Lipase"/>
</dbReference>
<keyword evidence="3" id="KW-0964">Secreted</keyword>
<dbReference type="EMBL" id="OU895878">
    <property type="protein sequence ID" value="CAG9801920.1"/>
    <property type="molecule type" value="Genomic_DNA"/>
</dbReference>
<accession>A0A9N9RRD3</accession>
<reference evidence="7" key="1">
    <citation type="submission" date="2022-01" db="EMBL/GenBank/DDBJ databases">
        <authorList>
            <person name="King R."/>
        </authorList>
    </citation>
    <scope>NUCLEOTIDE SEQUENCE</scope>
</reference>
<evidence type="ECO:0000256" key="5">
    <source>
        <dbReference type="SAM" id="SignalP"/>
    </source>
</evidence>
<dbReference type="GO" id="GO:0017171">
    <property type="term" value="F:serine hydrolase activity"/>
    <property type="evidence" value="ECO:0007669"/>
    <property type="project" value="TreeGrafter"/>
</dbReference>
<dbReference type="PANTHER" id="PTHR11610:SF173">
    <property type="entry name" value="LIPASE DOMAIN-CONTAINING PROTEIN-RELATED"/>
    <property type="match status" value="1"/>
</dbReference>
<dbReference type="PANTHER" id="PTHR11610">
    <property type="entry name" value="LIPASE"/>
    <property type="match status" value="1"/>
</dbReference>
<keyword evidence="5" id="KW-0732">Signal</keyword>
<organism evidence="7 8">
    <name type="scientific">Chironomus riparius</name>
    <dbReference type="NCBI Taxonomy" id="315576"/>
    <lineage>
        <taxon>Eukaryota</taxon>
        <taxon>Metazoa</taxon>
        <taxon>Ecdysozoa</taxon>
        <taxon>Arthropoda</taxon>
        <taxon>Hexapoda</taxon>
        <taxon>Insecta</taxon>
        <taxon>Pterygota</taxon>
        <taxon>Neoptera</taxon>
        <taxon>Endopterygota</taxon>
        <taxon>Diptera</taxon>
        <taxon>Nematocera</taxon>
        <taxon>Chironomoidea</taxon>
        <taxon>Chironomidae</taxon>
        <taxon>Chironominae</taxon>
        <taxon>Chironomus</taxon>
    </lineage>
</organism>
<evidence type="ECO:0000259" key="6">
    <source>
        <dbReference type="Pfam" id="PF00151"/>
    </source>
</evidence>
<dbReference type="Gene3D" id="3.40.50.1820">
    <property type="entry name" value="alpha/beta hydrolase"/>
    <property type="match status" value="1"/>
</dbReference>
<reference evidence="7" key="2">
    <citation type="submission" date="2022-10" db="EMBL/GenBank/DDBJ databases">
        <authorList>
            <consortium name="ENA_rothamsted_submissions"/>
            <consortium name="culmorum"/>
            <person name="King R."/>
        </authorList>
    </citation>
    <scope>NUCLEOTIDE SEQUENCE</scope>
</reference>
<sequence>MLFKSLILLSALVSVAHCDPRLRFIFYYGSTDFMETAEFSATNLETLHAHPAFQRNIKTVMFHYGVGQSVSSNPVFDIITSYLFNREYNFVVISYENNNVVSTDTAVDLAEGIASALIRLFDVGYSSGNMNLLGFSLGAQIVARASRRVQAISNRRHIIGRLTGLDPFNIGPISAVRIGRMSSADAQWVESIHTENPNRGDHLSTGHVQFYFNGGISQPQCTQISPISRWDCSHDFALIYWAESVRSTVLTFPALQCSTWELYTAGSCNSNSIGHMGRTTESNLRGAYFLRTSLTPPYARNTALP</sequence>
<evidence type="ECO:0000313" key="8">
    <source>
        <dbReference type="Proteomes" id="UP001153620"/>
    </source>
</evidence>
<comment type="similarity">
    <text evidence="2 4">Belongs to the AB hydrolase superfamily. Lipase family.</text>
</comment>
<feature type="signal peptide" evidence="5">
    <location>
        <begin position="1"/>
        <end position="18"/>
    </location>
</feature>
<dbReference type="OrthoDB" id="7790092at2759"/>
<feature type="chain" id="PRO_5040450334" description="Lipase domain-containing protein" evidence="5">
    <location>
        <begin position="19"/>
        <end position="305"/>
    </location>
</feature>
<protein>
    <recommendedName>
        <fullName evidence="6">Lipase domain-containing protein</fullName>
    </recommendedName>
</protein>
<dbReference type="SUPFAM" id="SSF53474">
    <property type="entry name" value="alpha/beta-Hydrolases"/>
    <property type="match status" value="1"/>
</dbReference>
<dbReference type="GO" id="GO:0016042">
    <property type="term" value="P:lipid catabolic process"/>
    <property type="evidence" value="ECO:0007669"/>
    <property type="project" value="TreeGrafter"/>
</dbReference>
<proteinExistence type="inferred from homology"/>
<dbReference type="GO" id="GO:0016298">
    <property type="term" value="F:lipase activity"/>
    <property type="evidence" value="ECO:0007669"/>
    <property type="project" value="InterPro"/>
</dbReference>
<feature type="domain" description="Lipase" evidence="6">
    <location>
        <begin position="24"/>
        <end position="296"/>
    </location>
</feature>
<dbReference type="Proteomes" id="UP001153620">
    <property type="component" value="Chromosome 2"/>
</dbReference>
<dbReference type="GO" id="GO:0005615">
    <property type="term" value="C:extracellular space"/>
    <property type="evidence" value="ECO:0007669"/>
    <property type="project" value="TreeGrafter"/>
</dbReference>
<dbReference type="AlphaFoldDB" id="A0A9N9RRD3"/>
<gene>
    <name evidence="7" type="ORF">CHIRRI_LOCUS4840</name>
</gene>
<name>A0A9N9RRD3_9DIPT</name>
<dbReference type="InterPro" id="IPR000734">
    <property type="entry name" value="TAG_lipase"/>
</dbReference>
<evidence type="ECO:0000313" key="7">
    <source>
        <dbReference type="EMBL" id="CAG9801920.1"/>
    </source>
</evidence>